<dbReference type="EMBL" id="JABSTU010000007">
    <property type="protein sequence ID" value="KAH8026121.1"/>
    <property type="molecule type" value="Genomic_DNA"/>
</dbReference>
<dbReference type="VEuPathDB" id="VectorBase:LOC119169622"/>
<dbReference type="SUPFAM" id="SSF48452">
    <property type="entry name" value="TPR-like"/>
    <property type="match status" value="2"/>
</dbReference>
<dbReference type="Proteomes" id="UP000821866">
    <property type="component" value="Unassembled WGS sequence"/>
</dbReference>
<name>A0A9J6DW07_RHIMP</name>
<feature type="repeat" description="TPR" evidence="1">
    <location>
        <begin position="419"/>
        <end position="452"/>
    </location>
</feature>
<sequence>MDLVREMKRELDPEKSGDFLLNVAEAFMEAEFENDALPLLRMLVRTCNCGTAAVWLLYAECLKRLGRHQEATKAYERTCELAPRHAPSRLSLGQLLDAQGLRDQAIDCLATDSRQLQDTKDSTPEQQQDLASVLLCQARLLWDSGQREAFIESAMTLVRAHCLSVCSAEEYDAVYSNTYHLSRMKVLRELHEKRGFTPGWLTMESGVSVEELQACFLELYRALQETGRMDDLRQVATEVLVAPMFNKDATSTEELEFLSFLAHYQDPDHVEHSFAIIRAMVLKYPNQVRAWNLLGLVANQIPAWRKKGFYLRLLYKHENSLPLGVLVAHNAFLCANYKHALAEYTQLLRHVGKEEPMLLLCSGISLMRLAGQQLTLNQNCPGSRKSAGVQKSPRKFYWLATQGMTFLCRYLRARGSDCQEALFNVGRALHELGYPHMAVNMYQRALAAPPAVQKMPEVFDLRREIAFNLSLLYQRGGNNELADWCINHYCVI</sequence>
<keyword evidence="3" id="KW-1185">Reference proteome</keyword>
<evidence type="ECO:0000256" key="1">
    <source>
        <dbReference type="PROSITE-ProRule" id="PRU00339"/>
    </source>
</evidence>
<reference evidence="2" key="2">
    <citation type="submission" date="2021-09" db="EMBL/GenBank/DDBJ databases">
        <authorList>
            <person name="Jia N."/>
            <person name="Wang J."/>
            <person name="Shi W."/>
            <person name="Du L."/>
            <person name="Sun Y."/>
            <person name="Zhan W."/>
            <person name="Jiang J."/>
            <person name="Wang Q."/>
            <person name="Zhang B."/>
            <person name="Ji P."/>
            <person name="Sakyi L.B."/>
            <person name="Cui X."/>
            <person name="Yuan T."/>
            <person name="Jiang B."/>
            <person name="Yang W."/>
            <person name="Lam T.T.-Y."/>
            <person name="Chang Q."/>
            <person name="Ding S."/>
            <person name="Wang X."/>
            <person name="Zhu J."/>
            <person name="Ruan X."/>
            <person name="Zhao L."/>
            <person name="Wei J."/>
            <person name="Que T."/>
            <person name="Du C."/>
            <person name="Cheng J."/>
            <person name="Dai P."/>
            <person name="Han X."/>
            <person name="Huang E."/>
            <person name="Gao Y."/>
            <person name="Liu J."/>
            <person name="Shao H."/>
            <person name="Ye R."/>
            <person name="Li L."/>
            <person name="Wei W."/>
            <person name="Wang X."/>
            <person name="Wang C."/>
            <person name="Huo Q."/>
            <person name="Li W."/>
            <person name="Guo W."/>
            <person name="Chen H."/>
            <person name="Chen S."/>
            <person name="Zhou L."/>
            <person name="Zhou L."/>
            <person name="Ni X."/>
            <person name="Tian J."/>
            <person name="Zhou Y."/>
            <person name="Sheng Y."/>
            <person name="Liu T."/>
            <person name="Pan Y."/>
            <person name="Xia L."/>
            <person name="Li J."/>
            <person name="Zhao F."/>
            <person name="Cao W."/>
        </authorList>
    </citation>
    <scope>NUCLEOTIDE SEQUENCE</scope>
    <source>
        <strain evidence="2">Rmic-2018</strain>
        <tissue evidence="2">Larvae</tissue>
    </source>
</reference>
<evidence type="ECO:0000313" key="2">
    <source>
        <dbReference type="EMBL" id="KAH8026121.1"/>
    </source>
</evidence>
<gene>
    <name evidence="2" type="ORF">HPB51_016147</name>
</gene>
<organism evidence="2 3">
    <name type="scientific">Rhipicephalus microplus</name>
    <name type="common">Cattle tick</name>
    <name type="synonym">Boophilus microplus</name>
    <dbReference type="NCBI Taxonomy" id="6941"/>
    <lineage>
        <taxon>Eukaryota</taxon>
        <taxon>Metazoa</taxon>
        <taxon>Ecdysozoa</taxon>
        <taxon>Arthropoda</taxon>
        <taxon>Chelicerata</taxon>
        <taxon>Arachnida</taxon>
        <taxon>Acari</taxon>
        <taxon>Parasitiformes</taxon>
        <taxon>Ixodida</taxon>
        <taxon>Ixodoidea</taxon>
        <taxon>Ixodidae</taxon>
        <taxon>Rhipicephalinae</taxon>
        <taxon>Rhipicephalus</taxon>
        <taxon>Boophilus</taxon>
    </lineage>
</organism>
<proteinExistence type="predicted"/>
<dbReference type="Gene3D" id="1.25.40.10">
    <property type="entry name" value="Tetratricopeptide repeat domain"/>
    <property type="match status" value="2"/>
</dbReference>
<dbReference type="SMART" id="SM00028">
    <property type="entry name" value="TPR"/>
    <property type="match status" value="3"/>
</dbReference>
<dbReference type="InterPro" id="IPR039340">
    <property type="entry name" value="Tfc4/TFIIIC-102/Sfc4"/>
</dbReference>
<dbReference type="GO" id="GO:0000127">
    <property type="term" value="C:transcription factor TFIIIC complex"/>
    <property type="evidence" value="ECO:0007669"/>
    <property type="project" value="TreeGrafter"/>
</dbReference>
<feature type="repeat" description="TPR" evidence="1">
    <location>
        <begin position="52"/>
        <end position="85"/>
    </location>
</feature>
<comment type="caution">
    <text evidence="2">The sequence shown here is derived from an EMBL/GenBank/DDBJ whole genome shotgun (WGS) entry which is preliminary data.</text>
</comment>
<dbReference type="GO" id="GO:0006383">
    <property type="term" value="P:transcription by RNA polymerase III"/>
    <property type="evidence" value="ECO:0007669"/>
    <property type="project" value="InterPro"/>
</dbReference>
<dbReference type="PANTHER" id="PTHR23082">
    <property type="entry name" value="TRANSCRIPTION INITIATION FACTOR IIIC TFIIIC , POLYPEPTIDE 3-RELATED"/>
    <property type="match status" value="1"/>
</dbReference>
<dbReference type="PROSITE" id="PS50005">
    <property type="entry name" value="TPR"/>
    <property type="match status" value="2"/>
</dbReference>
<dbReference type="Pfam" id="PF13428">
    <property type="entry name" value="TPR_14"/>
    <property type="match status" value="1"/>
</dbReference>
<dbReference type="InterPro" id="IPR011990">
    <property type="entry name" value="TPR-like_helical_dom_sf"/>
</dbReference>
<accession>A0A9J6DW07</accession>
<dbReference type="InterPro" id="IPR019734">
    <property type="entry name" value="TPR_rpt"/>
</dbReference>
<protein>
    <recommendedName>
        <fullName evidence="4">Rna polymerase iii transcription factor tfiiic</fullName>
    </recommendedName>
</protein>
<reference evidence="2" key="1">
    <citation type="journal article" date="2020" name="Cell">
        <title>Large-Scale Comparative Analyses of Tick Genomes Elucidate Their Genetic Diversity and Vector Capacities.</title>
        <authorList>
            <consortium name="Tick Genome and Microbiome Consortium (TIGMIC)"/>
            <person name="Jia N."/>
            <person name="Wang J."/>
            <person name="Shi W."/>
            <person name="Du L."/>
            <person name="Sun Y."/>
            <person name="Zhan W."/>
            <person name="Jiang J.F."/>
            <person name="Wang Q."/>
            <person name="Zhang B."/>
            <person name="Ji P."/>
            <person name="Bell-Sakyi L."/>
            <person name="Cui X.M."/>
            <person name="Yuan T.T."/>
            <person name="Jiang B.G."/>
            <person name="Yang W.F."/>
            <person name="Lam T.T."/>
            <person name="Chang Q.C."/>
            <person name="Ding S.J."/>
            <person name="Wang X.J."/>
            <person name="Zhu J.G."/>
            <person name="Ruan X.D."/>
            <person name="Zhao L."/>
            <person name="Wei J.T."/>
            <person name="Ye R.Z."/>
            <person name="Que T.C."/>
            <person name="Du C.H."/>
            <person name="Zhou Y.H."/>
            <person name="Cheng J.X."/>
            <person name="Dai P.F."/>
            <person name="Guo W.B."/>
            <person name="Han X.H."/>
            <person name="Huang E.J."/>
            <person name="Li L.F."/>
            <person name="Wei W."/>
            <person name="Gao Y.C."/>
            <person name="Liu J.Z."/>
            <person name="Shao H.Z."/>
            <person name="Wang X."/>
            <person name="Wang C.C."/>
            <person name="Yang T.C."/>
            <person name="Huo Q.B."/>
            <person name="Li W."/>
            <person name="Chen H.Y."/>
            <person name="Chen S.E."/>
            <person name="Zhou L.G."/>
            <person name="Ni X.B."/>
            <person name="Tian J.H."/>
            <person name="Sheng Y."/>
            <person name="Liu T."/>
            <person name="Pan Y.S."/>
            <person name="Xia L.Y."/>
            <person name="Li J."/>
            <person name="Zhao F."/>
            <person name="Cao W.C."/>
        </authorList>
    </citation>
    <scope>NUCLEOTIDE SEQUENCE</scope>
    <source>
        <strain evidence="2">Rmic-2018</strain>
    </source>
</reference>
<dbReference type="AlphaFoldDB" id="A0A9J6DW07"/>
<dbReference type="PANTHER" id="PTHR23082:SF0">
    <property type="entry name" value="GENERAL TRANSCRIPTION FACTOR 3C POLYPEPTIDE 3"/>
    <property type="match status" value="1"/>
</dbReference>
<keyword evidence="1" id="KW-0802">TPR repeat</keyword>
<dbReference type="Pfam" id="PF13176">
    <property type="entry name" value="TPR_7"/>
    <property type="match status" value="1"/>
</dbReference>
<evidence type="ECO:0000313" key="3">
    <source>
        <dbReference type="Proteomes" id="UP000821866"/>
    </source>
</evidence>
<evidence type="ECO:0008006" key="4">
    <source>
        <dbReference type="Google" id="ProtNLM"/>
    </source>
</evidence>